<accession>A0A849VFW6</accession>
<feature type="transmembrane region" description="Helical" evidence="1">
    <location>
        <begin position="379"/>
        <end position="403"/>
    </location>
</feature>
<name>A0A849VFW6_9GAMM</name>
<dbReference type="Gene3D" id="1.20.1640.10">
    <property type="entry name" value="Multidrug efflux transporter AcrB transmembrane domain"/>
    <property type="match status" value="2"/>
</dbReference>
<dbReference type="AlphaFoldDB" id="A0A849VFW6"/>
<evidence type="ECO:0000256" key="1">
    <source>
        <dbReference type="SAM" id="Phobius"/>
    </source>
</evidence>
<dbReference type="InterPro" id="IPR027463">
    <property type="entry name" value="AcrB_DN_DC_subdom"/>
</dbReference>
<feature type="domain" description="SSD" evidence="2">
    <location>
        <begin position="353"/>
        <end position="483"/>
    </location>
</feature>
<keyword evidence="1" id="KW-0472">Membrane</keyword>
<dbReference type="PROSITE" id="PS50156">
    <property type="entry name" value="SSD"/>
    <property type="match status" value="1"/>
</dbReference>
<feature type="transmembrane region" description="Helical" evidence="1">
    <location>
        <begin position="890"/>
        <end position="911"/>
    </location>
</feature>
<dbReference type="Gene3D" id="3.30.70.1440">
    <property type="entry name" value="Multidrug efflux transporter AcrB pore domain"/>
    <property type="match status" value="1"/>
</dbReference>
<feature type="transmembrane region" description="Helical" evidence="1">
    <location>
        <begin position="860"/>
        <end position="884"/>
    </location>
</feature>
<dbReference type="GO" id="GO:0005886">
    <property type="term" value="C:plasma membrane"/>
    <property type="evidence" value="ECO:0007669"/>
    <property type="project" value="TreeGrafter"/>
</dbReference>
<feature type="transmembrane region" description="Helical" evidence="1">
    <location>
        <begin position="456"/>
        <end position="480"/>
    </location>
</feature>
<dbReference type="Pfam" id="PF00873">
    <property type="entry name" value="ACR_tran"/>
    <property type="match status" value="2"/>
</dbReference>
<dbReference type="Gene3D" id="3.30.2090.10">
    <property type="entry name" value="Multidrug efflux transporter AcrB TolC docking domain, DN and DC subdomains"/>
    <property type="match status" value="2"/>
</dbReference>
<sequence>MRQYFVISICTIIFIFGGFCILKNKVQLLPDIEPPKISFSVAWPGATEEFLISDVVKPYEDSILGKLDHFEALKVTTKAESASFEVTFAFGTDLDEAEKELASLLSRARPLPLNIKALLFRHGGSNVSNRVVGSYFITSELGEFSQEQLRLINNLASHKFKLLRGVEEVELNPLLENQLQVRLDMEKLYQLHLSFEKVRSIVSNMLTQPVTRLYEGDSVITAKFKQTSSLDDIRQTPVSYVNGVAILLQDIAEVSVEPIIQTATARYNGQQAIAMRILRDAEANLIEVQHLVDSVLVQEANVIRSSGLSYNLSFDTGLFIERAIVWILGSLATGFLLTLLVSYVFFKRIQPTLLGGLITLLSTCGVFIVLSLTNTSINVISLAGITFATGMFVDGVLIFVEYLDRLKKEQKSTLEKINQALNKLVPALFASSLTTVIVFVPVIFSDGAEGQLFRGLSLAITSGLIFALLFTILITPFFALRYLPHREAAGELAFIWVVKVIKTMLVTKKRSATVLTALILFSFVGLIGLFPSISYLPSVKRDAVDVYIPVSGSNRIEAVDRDIIEPLNQVLQTIPGHIELKNNYVIGWPFFATAAVRLENTDQLPELLTYLKDTLKEELPQQRVIVLQGELLGGAESSNNIEVNLFVNDKHWLGTHIEQIREMVTETLPGVSLRVTPGIDKAVSEYELTPNLAQLRHLNVGNEELKNLVKAIGQADFIGKWNDSDEVLNGYITLKETNSKIENIPYVASNGVRSFVGELMSIEESRELPSLIRLNGTKTVTLSLRITDKQLTVSDVMDKLESDLVPQLKSLVADKGFISVEGSAASLTKTKLFLAVMLLFVVVAFFVIVAGLFKSVKLSVYVLVSLMPALCGSILAYQALGLFTPVDFNVLTMLGFAIMLGIVANNSILLVDAMQQGFAAHHDLLAAIVAGTQERVRAVVISSLTTILGMLPLLLFPSDASQIYQGIAAIIVGGITINLLTVLFVIPASAHLFGLSTVKNGSVQAEPSHNLSKVA</sequence>
<evidence type="ECO:0000259" key="2">
    <source>
        <dbReference type="PROSITE" id="PS50156"/>
    </source>
</evidence>
<protein>
    <submittedName>
        <fullName evidence="3">Efflux RND transporter permease subunit</fullName>
    </submittedName>
</protein>
<dbReference type="SUPFAM" id="SSF82693">
    <property type="entry name" value="Multidrug efflux transporter AcrB pore domain, PN1, PN2, PC1 and PC2 subdomains"/>
    <property type="match status" value="1"/>
</dbReference>
<dbReference type="EMBL" id="JABBPG010000005">
    <property type="protein sequence ID" value="NOU51403.1"/>
    <property type="molecule type" value="Genomic_DNA"/>
</dbReference>
<dbReference type="InterPro" id="IPR000731">
    <property type="entry name" value="SSD"/>
</dbReference>
<dbReference type="Proteomes" id="UP000586305">
    <property type="component" value="Unassembled WGS sequence"/>
</dbReference>
<dbReference type="RefSeq" id="WP_171626471.1">
    <property type="nucleotide sequence ID" value="NZ_JABBPG010000005.1"/>
</dbReference>
<dbReference type="InterPro" id="IPR001036">
    <property type="entry name" value="Acrflvin-R"/>
</dbReference>
<organism evidence="3 4">
    <name type="scientific">Pseudoalteromonas caenipelagi</name>
    <dbReference type="NCBI Taxonomy" id="2726988"/>
    <lineage>
        <taxon>Bacteria</taxon>
        <taxon>Pseudomonadati</taxon>
        <taxon>Pseudomonadota</taxon>
        <taxon>Gammaproteobacteria</taxon>
        <taxon>Alteromonadales</taxon>
        <taxon>Pseudoalteromonadaceae</taxon>
        <taxon>Pseudoalteromonas</taxon>
    </lineage>
</organism>
<keyword evidence="1" id="KW-1133">Transmembrane helix</keyword>
<feature type="transmembrane region" description="Helical" evidence="1">
    <location>
        <begin position="323"/>
        <end position="346"/>
    </location>
</feature>
<feature type="transmembrane region" description="Helical" evidence="1">
    <location>
        <begin position="424"/>
        <end position="444"/>
    </location>
</feature>
<feature type="transmembrane region" description="Helical" evidence="1">
    <location>
        <begin position="512"/>
        <end position="533"/>
    </location>
</feature>
<dbReference type="SUPFAM" id="SSF82866">
    <property type="entry name" value="Multidrug efflux transporter AcrB transmembrane domain"/>
    <property type="match status" value="2"/>
</dbReference>
<dbReference type="PRINTS" id="PR00702">
    <property type="entry name" value="ACRIFLAVINRP"/>
</dbReference>
<feature type="transmembrane region" description="Helical" evidence="1">
    <location>
        <begin position="938"/>
        <end position="957"/>
    </location>
</feature>
<dbReference type="SUPFAM" id="SSF82714">
    <property type="entry name" value="Multidrug efflux transporter AcrB TolC docking domain, DN and DC subdomains"/>
    <property type="match status" value="1"/>
</dbReference>
<dbReference type="Gene3D" id="3.30.70.1320">
    <property type="entry name" value="Multidrug efflux transporter AcrB pore domain like"/>
    <property type="match status" value="1"/>
</dbReference>
<reference evidence="3 4" key="1">
    <citation type="submission" date="2020-04" db="EMBL/GenBank/DDBJ databases">
        <title>Pseudoalteromonas caenipelagi sp. nov., isolated from a tidal flat.</title>
        <authorList>
            <person name="Park S."/>
            <person name="Yoon J.-H."/>
        </authorList>
    </citation>
    <scope>NUCLEOTIDE SEQUENCE [LARGE SCALE GENOMIC DNA]</scope>
    <source>
        <strain evidence="3 4">JBTF-M23</strain>
    </source>
</reference>
<gene>
    <name evidence="3" type="ORF">HG263_12770</name>
</gene>
<evidence type="ECO:0000313" key="4">
    <source>
        <dbReference type="Proteomes" id="UP000586305"/>
    </source>
</evidence>
<keyword evidence="1" id="KW-0812">Transmembrane</keyword>
<feature type="transmembrane region" description="Helical" evidence="1">
    <location>
        <begin position="353"/>
        <end position="373"/>
    </location>
</feature>
<dbReference type="PANTHER" id="PTHR32063:SF0">
    <property type="entry name" value="SWARMING MOTILITY PROTEIN SWRC"/>
    <property type="match status" value="1"/>
</dbReference>
<keyword evidence="4" id="KW-1185">Reference proteome</keyword>
<dbReference type="PANTHER" id="PTHR32063">
    <property type="match status" value="1"/>
</dbReference>
<feature type="transmembrane region" description="Helical" evidence="1">
    <location>
        <begin position="963"/>
        <end position="986"/>
    </location>
</feature>
<evidence type="ECO:0000313" key="3">
    <source>
        <dbReference type="EMBL" id="NOU51403.1"/>
    </source>
</evidence>
<dbReference type="GO" id="GO:0042910">
    <property type="term" value="F:xenobiotic transmembrane transporter activity"/>
    <property type="evidence" value="ECO:0007669"/>
    <property type="project" value="TreeGrafter"/>
</dbReference>
<feature type="transmembrane region" description="Helical" evidence="1">
    <location>
        <begin position="832"/>
        <end position="853"/>
    </location>
</feature>
<comment type="caution">
    <text evidence="3">The sequence shown here is derived from an EMBL/GenBank/DDBJ whole genome shotgun (WGS) entry which is preliminary data.</text>
</comment>
<dbReference type="Gene3D" id="3.30.70.1430">
    <property type="entry name" value="Multidrug efflux transporter AcrB pore domain"/>
    <property type="match status" value="2"/>
</dbReference>
<proteinExistence type="predicted"/>